<feature type="region of interest" description="Disordered" evidence="7">
    <location>
        <begin position="46"/>
        <end position="76"/>
    </location>
</feature>
<sequence>MRSVICCISLLTASFVLVGCGQSGALQLPSDPNYDKRAKYLLYPNVDSEQHPEEPTPAPVQQQFAAPVASNSTTTP</sequence>
<evidence type="ECO:0000256" key="7">
    <source>
        <dbReference type="SAM" id="MobiDB-lite"/>
    </source>
</evidence>
<evidence type="ECO:0000256" key="8">
    <source>
        <dbReference type="SAM" id="SignalP"/>
    </source>
</evidence>
<dbReference type="PROSITE" id="PS51257">
    <property type="entry name" value="PROKAR_LIPOPROTEIN"/>
    <property type="match status" value="1"/>
</dbReference>
<gene>
    <name evidence="10" type="ORF">FSC09_10035</name>
    <name evidence="11" type="ORF">G0027_03075</name>
    <name evidence="9" type="ORF">MSG88_05255</name>
</gene>
<feature type="signal peptide" evidence="8">
    <location>
        <begin position="1"/>
        <end position="25"/>
    </location>
</feature>
<keyword evidence="4" id="KW-0564">Palmitate</keyword>
<reference evidence="10 12" key="1">
    <citation type="submission" date="2019-09" db="EMBL/GenBank/DDBJ databases">
        <title>Non-baumannii Acinetobacter spp. carrying blaNDM-1 isolated in China.</title>
        <authorList>
            <person name="Cui C."/>
            <person name="Chen C."/>
            <person name="Sun J."/>
            <person name="Liu Y."/>
        </authorList>
    </citation>
    <scope>NUCLEOTIDE SEQUENCE [LARGE SCALE GENOMIC DNA]</scope>
    <source>
        <strain evidence="10 12">B18</strain>
    </source>
</reference>
<dbReference type="GeneID" id="69465366"/>
<comment type="subcellular location">
    <subcellularLocation>
        <location evidence="1">Cell outer membrane</location>
        <topology evidence="1">Lipid-anchor</topology>
    </subcellularLocation>
</comment>
<dbReference type="Proteomes" id="UP000593812">
    <property type="component" value="Chromosome"/>
</dbReference>
<dbReference type="EMBL" id="CP044455">
    <property type="protein sequence ID" value="QIC70733.1"/>
    <property type="molecule type" value="Genomic_DNA"/>
</dbReference>
<reference evidence="11 13" key="2">
    <citation type="submission" date="2020-02" db="EMBL/GenBank/DDBJ databases">
        <title>Tigecycline-resistant Acinetobacter species from pigs and migratory birds.</title>
        <authorList>
            <person name="Chen C."/>
            <person name="Sun J."/>
            <person name="Liao X.-P."/>
            <person name="Liu Y.-H."/>
        </authorList>
    </citation>
    <scope>NUCLEOTIDE SEQUENCE [LARGE SCALE GENOMIC DNA]</scope>
    <source>
        <strain evidence="11 13">C15_T</strain>
    </source>
</reference>
<dbReference type="Proteomes" id="UP000503440">
    <property type="component" value="Chromosome"/>
</dbReference>
<evidence type="ECO:0000313" key="10">
    <source>
        <dbReference type="EMBL" id="QIC70733.1"/>
    </source>
</evidence>
<protein>
    <recommendedName>
        <fullName evidence="14">Lipoprotein</fullName>
    </recommendedName>
</protein>
<dbReference type="InterPro" id="IPR032831">
    <property type="entry name" value="LptM_cons"/>
</dbReference>
<evidence type="ECO:0000256" key="6">
    <source>
        <dbReference type="ARBA" id="ARBA00023288"/>
    </source>
</evidence>
<evidence type="ECO:0000256" key="4">
    <source>
        <dbReference type="ARBA" id="ARBA00023139"/>
    </source>
</evidence>
<evidence type="ECO:0000313" key="13">
    <source>
        <dbReference type="Proteomes" id="UP000593812"/>
    </source>
</evidence>
<dbReference type="Proteomes" id="UP001284654">
    <property type="component" value="Unassembled WGS sequence"/>
</dbReference>
<feature type="compositionally biased region" description="Low complexity" evidence="7">
    <location>
        <begin position="59"/>
        <end position="69"/>
    </location>
</feature>
<keyword evidence="5" id="KW-0998">Cell outer membrane</keyword>
<evidence type="ECO:0000313" key="9">
    <source>
        <dbReference type="EMBL" id="MDV4315178.1"/>
    </source>
</evidence>
<evidence type="ECO:0000256" key="2">
    <source>
        <dbReference type="ARBA" id="ARBA00022729"/>
    </source>
</evidence>
<proteinExistence type="predicted"/>
<reference evidence="9" key="3">
    <citation type="submission" date="2023-10" db="EMBL/GenBank/DDBJ databases">
        <authorList>
            <person name="Sykes E.M.E."/>
            <person name="Khan I.U.H."/>
            <person name="Kumar A."/>
        </authorList>
    </citation>
    <scope>NUCLEOTIDE SEQUENCE</scope>
    <source>
        <strain evidence="9">IK5</strain>
    </source>
</reference>
<organism evidence="11 13">
    <name type="scientific">Acinetobacter indicus</name>
    <dbReference type="NCBI Taxonomy" id="756892"/>
    <lineage>
        <taxon>Bacteria</taxon>
        <taxon>Pseudomonadati</taxon>
        <taxon>Pseudomonadota</taxon>
        <taxon>Gammaproteobacteria</taxon>
        <taxon>Moraxellales</taxon>
        <taxon>Moraxellaceae</taxon>
        <taxon>Acinetobacter</taxon>
    </lineage>
</organism>
<evidence type="ECO:0000256" key="1">
    <source>
        <dbReference type="ARBA" id="ARBA00004459"/>
    </source>
</evidence>
<name>A0A6C0YRQ7_9GAMM</name>
<evidence type="ECO:0000313" key="11">
    <source>
        <dbReference type="EMBL" id="QOW41925.1"/>
    </source>
</evidence>
<keyword evidence="2 8" id="KW-0732">Signal</keyword>
<keyword evidence="6" id="KW-0449">Lipoprotein</keyword>
<dbReference type="NCBIfam" id="NF047847">
    <property type="entry name" value="SS_mature_LptM"/>
    <property type="match status" value="1"/>
</dbReference>
<evidence type="ECO:0000313" key="12">
    <source>
        <dbReference type="Proteomes" id="UP000503440"/>
    </source>
</evidence>
<evidence type="ECO:0000256" key="5">
    <source>
        <dbReference type="ARBA" id="ARBA00023237"/>
    </source>
</evidence>
<dbReference type="EMBL" id="CP048654">
    <property type="protein sequence ID" value="QOW41925.1"/>
    <property type="molecule type" value="Genomic_DNA"/>
</dbReference>
<evidence type="ECO:0000256" key="3">
    <source>
        <dbReference type="ARBA" id="ARBA00023136"/>
    </source>
</evidence>
<dbReference type="EMBL" id="JAWJYY010000001">
    <property type="protein sequence ID" value="MDV4315178.1"/>
    <property type="molecule type" value="Genomic_DNA"/>
</dbReference>
<dbReference type="RefSeq" id="WP_016659988.1">
    <property type="nucleotide sequence ID" value="NZ_CAXNYR010000010.1"/>
</dbReference>
<accession>A0A6C0YRQ7</accession>
<keyword evidence="3" id="KW-0472">Membrane</keyword>
<dbReference type="AlphaFoldDB" id="A0A6C0YRQ7"/>
<feature type="chain" id="PRO_5042726776" description="Lipoprotein" evidence="8">
    <location>
        <begin position="26"/>
        <end position="76"/>
    </location>
</feature>
<evidence type="ECO:0008006" key="14">
    <source>
        <dbReference type="Google" id="ProtNLM"/>
    </source>
</evidence>